<dbReference type="RefSeq" id="YP_009362452.1">
    <property type="nucleotide sequence ID" value="NC_034618.1"/>
</dbReference>
<dbReference type="EMBL" id="KX832224">
    <property type="protein sequence ID" value="ARR28943.1"/>
    <property type="molecule type" value="Genomic_DNA"/>
</dbReference>
<organism evidence="1">
    <name type="scientific">Ranid herpesvirus 3</name>
    <dbReference type="NCBI Taxonomy" id="1987509"/>
    <lineage>
        <taxon>Viruses</taxon>
        <taxon>Duplodnaviria</taxon>
        <taxon>Heunggongvirae</taxon>
        <taxon>Peploviricota</taxon>
        <taxon>Herviviricetes</taxon>
        <taxon>Herpesvirales</taxon>
        <taxon>Alloherpesviridae</taxon>
        <taxon>Batravirus</taxon>
        <taxon>Batravirus ranidallo3</taxon>
    </lineage>
</organism>
<dbReference type="Proteomes" id="UP000203507">
    <property type="component" value="Segment"/>
</dbReference>
<keyword evidence="1" id="KW-0430">Lectin</keyword>
<evidence type="ECO:0000313" key="1">
    <source>
        <dbReference type="EMBL" id="ARR28943.1"/>
    </source>
</evidence>
<dbReference type="GeneID" id="32878277"/>
<dbReference type="KEGG" id="vg:32878277"/>
<dbReference type="InterPro" id="IPR016187">
    <property type="entry name" value="CTDL_fold"/>
</dbReference>
<keyword evidence="2" id="KW-1185">Reference proteome</keyword>
<sequence>MKYQVSNVCATMLIITVLLVSGFGLGYQLYKGLSTFLCPIDWIGFDSSCYLPSTELSDWNNAKKKCEEKGSSLLRDAPNVVLRDFAWRGVWIDGPLMREGRPFIKYVYGVQNKSNDTVIKGFSLGALRYICVRAMKLSLHPNYKTLNKLGF</sequence>
<proteinExistence type="predicted"/>
<accession>A0A1X9T5H2</accession>
<dbReference type="OrthoDB" id="23048at10239"/>
<dbReference type="GO" id="GO:0030246">
    <property type="term" value="F:carbohydrate binding"/>
    <property type="evidence" value="ECO:0007669"/>
    <property type="project" value="UniProtKB-KW"/>
</dbReference>
<dbReference type="SUPFAM" id="SSF56436">
    <property type="entry name" value="C-type lectin-like"/>
    <property type="match status" value="1"/>
</dbReference>
<dbReference type="Gene3D" id="3.10.100.10">
    <property type="entry name" value="Mannose-Binding Protein A, subunit A"/>
    <property type="match status" value="1"/>
</dbReference>
<protein>
    <submittedName>
        <fullName evidence="1">C-type lectin protein</fullName>
    </submittedName>
</protein>
<dbReference type="InterPro" id="IPR016186">
    <property type="entry name" value="C-type_lectin-like/link_sf"/>
</dbReference>
<name>A0A1X9T5H2_9VIRU</name>
<reference evidence="1" key="1">
    <citation type="journal article" date="2017" name="Vet. Pathol.">
        <title>Ranid Herpesvirus 3 and Proliferative Dermatitis in Free-Ranging Wild Common Frogs (Rana Temporaria).</title>
        <authorList>
            <person name="Origgi F.C."/>
            <person name="Schmidt B.R."/>
            <person name="Lohmann P."/>
            <person name="Otten P."/>
            <person name="Akdesir E."/>
            <person name="Gaschen V."/>
            <person name="Aguilar-Bultet L."/>
            <person name="Wahli T."/>
            <person name="Sattler U."/>
            <person name="Stoffel M.H."/>
        </authorList>
    </citation>
    <scope>NUCLEOTIDE SEQUENCE [LARGE SCALE GENOMIC DNA]</scope>
    <source>
        <strain evidence="1">FO1_2015</strain>
    </source>
</reference>
<evidence type="ECO:0000313" key="2">
    <source>
        <dbReference type="Proteomes" id="UP000203507"/>
    </source>
</evidence>